<name>A0AAT9PFH5_9GAMM</name>
<sequence>MTNLIIADQRLALLQSLVACNNDANQNILQTCLAQYGHNISMDLVRNHMLWLEEQGLVKNNHLDITGTDLLVATITQRGLDVTNGVSVVDGVKKPNPRY</sequence>
<evidence type="ECO:0008006" key="3">
    <source>
        <dbReference type="Google" id="ProtNLM"/>
    </source>
</evidence>
<proteinExistence type="predicted"/>
<dbReference type="AlphaFoldDB" id="A0AAT9PFH5"/>
<organism evidence="1 2">
    <name type="scientific">Psychrobacter raelei</name>
    <dbReference type="NCBI Taxonomy" id="2565531"/>
    <lineage>
        <taxon>Bacteria</taxon>
        <taxon>Pseudomonadati</taxon>
        <taxon>Pseudomonadota</taxon>
        <taxon>Gammaproteobacteria</taxon>
        <taxon>Moraxellales</taxon>
        <taxon>Moraxellaceae</taxon>
        <taxon>Psychrobacter</taxon>
    </lineage>
</organism>
<reference evidence="1" key="1">
    <citation type="submission" date="2024-03" db="EMBL/GenBank/DDBJ databases">
        <title>Psychrobacter raelis sp. nov. isolated from a dog with peritonitis.</title>
        <authorList>
            <person name="Schiavone A."/>
            <person name="Manzulli V."/>
            <person name="Camarda A."/>
            <person name="Cafiero M.A."/>
            <person name="Vasco I."/>
            <person name="Marino L."/>
            <person name="Pennuzzi G."/>
            <person name="Serrecchia L."/>
            <person name="Galante D."/>
            <person name="Pugliese N."/>
        </authorList>
    </citation>
    <scope>NUCLEOTIDE SEQUENCE</scope>
    <source>
        <strain evidence="1">PraFG1</strain>
    </source>
</reference>
<dbReference type="EMBL" id="CP093310">
    <property type="protein sequence ID" value="UNK05827.2"/>
    <property type="molecule type" value="Genomic_DNA"/>
</dbReference>
<accession>A0AAT9PFH5</accession>
<dbReference type="KEGG" id="prae:MN210_03310"/>
<evidence type="ECO:0000313" key="2">
    <source>
        <dbReference type="Proteomes" id="UP000829560"/>
    </source>
</evidence>
<gene>
    <name evidence="1" type="ORF">MN210_03310</name>
</gene>
<dbReference type="RefSeq" id="WP_338412504.1">
    <property type="nucleotide sequence ID" value="NZ_CP093310.2"/>
</dbReference>
<dbReference type="Proteomes" id="UP000829560">
    <property type="component" value="Chromosome"/>
</dbReference>
<evidence type="ECO:0000313" key="1">
    <source>
        <dbReference type="EMBL" id="UNK05827.2"/>
    </source>
</evidence>
<keyword evidence="2" id="KW-1185">Reference proteome</keyword>
<protein>
    <recommendedName>
        <fullName evidence="3">ArsR family transcriptional regulator</fullName>
    </recommendedName>
</protein>